<name>A0A556TWI1_BAGYA</name>
<comment type="caution">
    <text evidence="11">The sequence shown here is derived from an EMBL/GenBank/DDBJ whole genome shotgun (WGS) entry which is preliminary data.</text>
</comment>
<dbReference type="AlphaFoldDB" id="A0A556TWI1"/>
<evidence type="ECO:0000256" key="2">
    <source>
        <dbReference type="ARBA" id="ARBA00009403"/>
    </source>
</evidence>
<evidence type="ECO:0000256" key="8">
    <source>
        <dbReference type="ARBA" id="ARBA00041437"/>
    </source>
</evidence>
<evidence type="ECO:0000256" key="3">
    <source>
        <dbReference type="ARBA" id="ARBA00022490"/>
    </source>
</evidence>
<dbReference type="SUPFAM" id="SSF54403">
    <property type="entry name" value="Cystatin/monellin"/>
    <property type="match status" value="1"/>
</dbReference>
<dbReference type="OrthoDB" id="2429551at2759"/>
<evidence type="ECO:0000256" key="1">
    <source>
        <dbReference type="ARBA" id="ARBA00004496"/>
    </source>
</evidence>
<evidence type="ECO:0000259" key="10">
    <source>
        <dbReference type="SMART" id="SM00043"/>
    </source>
</evidence>
<evidence type="ECO:0000256" key="7">
    <source>
        <dbReference type="ARBA" id="ARBA00040677"/>
    </source>
</evidence>
<dbReference type="InterPro" id="IPR046350">
    <property type="entry name" value="Cystatin_sf"/>
</dbReference>
<evidence type="ECO:0000256" key="9">
    <source>
        <dbReference type="SAM" id="MobiDB-lite"/>
    </source>
</evidence>
<dbReference type="PANTHER" id="PTHR11414:SF21">
    <property type="entry name" value="CYSTATIN 14A, TANDEM DUPLICATE 1-RELATED"/>
    <property type="match status" value="1"/>
</dbReference>
<feature type="compositionally biased region" description="Basic and acidic residues" evidence="9">
    <location>
        <begin position="10"/>
        <end position="22"/>
    </location>
</feature>
<keyword evidence="4" id="KW-0646">Protease inhibitor</keyword>
<comment type="subcellular location">
    <subcellularLocation>
        <location evidence="1">Cytoplasm</location>
    </subcellularLocation>
</comment>
<dbReference type="Gene3D" id="3.10.450.10">
    <property type="match status" value="1"/>
</dbReference>
<dbReference type="FunFam" id="3.10.450.10:FF:000001">
    <property type="entry name" value="Cystatin-A"/>
    <property type="match status" value="1"/>
</dbReference>
<evidence type="ECO:0000313" key="12">
    <source>
        <dbReference type="Proteomes" id="UP000319801"/>
    </source>
</evidence>
<keyword evidence="3" id="KW-0963">Cytoplasm</keyword>
<comment type="similarity">
    <text evidence="2">Belongs to the cystatin family.</text>
</comment>
<dbReference type="InterPro" id="IPR018073">
    <property type="entry name" value="Prot_inh_cystat_CS"/>
</dbReference>
<keyword evidence="6" id="KW-0391">Immunity</keyword>
<evidence type="ECO:0000313" key="11">
    <source>
        <dbReference type="EMBL" id="TSK98424.1"/>
    </source>
</evidence>
<evidence type="ECO:0000256" key="5">
    <source>
        <dbReference type="ARBA" id="ARBA00022704"/>
    </source>
</evidence>
<dbReference type="SMART" id="SM00043">
    <property type="entry name" value="CY"/>
    <property type="match status" value="1"/>
</dbReference>
<dbReference type="GO" id="GO:0005829">
    <property type="term" value="C:cytosol"/>
    <property type="evidence" value="ECO:0007669"/>
    <property type="project" value="TreeGrafter"/>
</dbReference>
<keyword evidence="12" id="KW-1185">Reference proteome</keyword>
<proteinExistence type="inferred from homology"/>
<organism evidence="11 12">
    <name type="scientific">Bagarius yarrelli</name>
    <name type="common">Goonch</name>
    <name type="synonym">Bagrus yarrelli</name>
    <dbReference type="NCBI Taxonomy" id="175774"/>
    <lineage>
        <taxon>Eukaryota</taxon>
        <taxon>Metazoa</taxon>
        <taxon>Chordata</taxon>
        <taxon>Craniata</taxon>
        <taxon>Vertebrata</taxon>
        <taxon>Euteleostomi</taxon>
        <taxon>Actinopterygii</taxon>
        <taxon>Neopterygii</taxon>
        <taxon>Teleostei</taxon>
        <taxon>Ostariophysi</taxon>
        <taxon>Siluriformes</taxon>
        <taxon>Sisoridae</taxon>
        <taxon>Sisorinae</taxon>
        <taxon>Bagarius</taxon>
    </lineage>
</organism>
<dbReference type="GO" id="GO:0002376">
    <property type="term" value="P:immune system process"/>
    <property type="evidence" value="ECO:0007669"/>
    <property type="project" value="UniProtKB-KW"/>
</dbReference>
<dbReference type="InterPro" id="IPR001713">
    <property type="entry name" value="Prot_inh_stefin"/>
</dbReference>
<feature type="region of interest" description="Disordered" evidence="9">
    <location>
        <begin position="1"/>
        <end position="22"/>
    </location>
</feature>
<dbReference type="PROSITE" id="PS00287">
    <property type="entry name" value="CYSTATIN"/>
    <property type="match status" value="1"/>
</dbReference>
<keyword evidence="5" id="KW-0789">Thiol protease inhibitor</keyword>
<dbReference type="Proteomes" id="UP000319801">
    <property type="component" value="Unassembled WGS sequence"/>
</dbReference>
<sequence>MATIPGGLSERQDATEEVHEISGKMKPFAEKKTGRNFEIFNAIFHKTQVVAGTNYFIKVHVGDVEFVHLRVWKKLPHDREQLELYGVQTGKTFDDPIEYFQ</sequence>
<dbReference type="PANTHER" id="PTHR11414">
    <property type="entry name" value="CYSTATIN FAMILY MEMBER"/>
    <property type="match status" value="1"/>
</dbReference>
<protein>
    <recommendedName>
        <fullName evidence="7">Cystatin-B</fullName>
    </recommendedName>
    <alternativeName>
        <fullName evidence="8">Stefin-B</fullName>
    </alternativeName>
</protein>
<evidence type="ECO:0000256" key="6">
    <source>
        <dbReference type="ARBA" id="ARBA00022859"/>
    </source>
</evidence>
<feature type="domain" description="Cystatin" evidence="10">
    <location>
        <begin position="3"/>
        <end position="100"/>
    </location>
</feature>
<dbReference type="CDD" id="cd00042">
    <property type="entry name" value="CY"/>
    <property type="match status" value="1"/>
</dbReference>
<reference evidence="11 12" key="1">
    <citation type="journal article" date="2019" name="Genome Biol. Evol.">
        <title>Whole-Genome Sequencing of the Giant Devil Catfish, Bagarius yarrelli.</title>
        <authorList>
            <person name="Jiang W."/>
            <person name="Lv Y."/>
            <person name="Cheng L."/>
            <person name="Yang K."/>
            <person name="Chao B."/>
            <person name="Wang X."/>
            <person name="Li Y."/>
            <person name="Pan X."/>
            <person name="You X."/>
            <person name="Zhang Y."/>
            <person name="Yang J."/>
            <person name="Li J."/>
            <person name="Zhang X."/>
            <person name="Liu S."/>
            <person name="Sun C."/>
            <person name="Yang J."/>
            <person name="Shi Q."/>
        </authorList>
    </citation>
    <scope>NUCLEOTIDE SEQUENCE [LARGE SCALE GENOMIC DNA]</scope>
    <source>
        <strain evidence="11">JWS20170419001</strain>
        <tissue evidence="11">Muscle</tissue>
    </source>
</reference>
<dbReference type="EMBL" id="VCAZ01000024">
    <property type="protein sequence ID" value="TSK98424.1"/>
    <property type="molecule type" value="Genomic_DNA"/>
</dbReference>
<dbReference type="Pfam" id="PF00031">
    <property type="entry name" value="Cystatin"/>
    <property type="match status" value="1"/>
</dbReference>
<gene>
    <name evidence="11" type="ORF">Baya_5338</name>
</gene>
<dbReference type="PRINTS" id="PR00295">
    <property type="entry name" value="STEFINA"/>
</dbReference>
<evidence type="ECO:0000256" key="4">
    <source>
        <dbReference type="ARBA" id="ARBA00022690"/>
    </source>
</evidence>
<dbReference type="GO" id="GO:0071220">
    <property type="term" value="P:cellular response to bacterial lipoprotein"/>
    <property type="evidence" value="ECO:0007669"/>
    <property type="project" value="UniProtKB-ARBA"/>
</dbReference>
<accession>A0A556TWI1</accession>
<dbReference type="GO" id="GO:0004869">
    <property type="term" value="F:cysteine-type endopeptidase inhibitor activity"/>
    <property type="evidence" value="ECO:0007669"/>
    <property type="project" value="UniProtKB-KW"/>
</dbReference>
<dbReference type="InterPro" id="IPR000010">
    <property type="entry name" value="Cystatin_dom"/>
</dbReference>